<dbReference type="HOGENOM" id="CLU_004585_5_10_4"/>
<evidence type="ECO:0000259" key="13">
    <source>
        <dbReference type="PROSITE" id="PS51198"/>
    </source>
</evidence>
<dbReference type="GO" id="GO:0000725">
    <property type="term" value="P:recombinational repair"/>
    <property type="evidence" value="ECO:0007669"/>
    <property type="project" value="TreeGrafter"/>
</dbReference>
<keyword evidence="4 12" id="KW-0347">Helicase</keyword>
<evidence type="ECO:0000256" key="8">
    <source>
        <dbReference type="ARBA" id="ARBA00034617"/>
    </source>
</evidence>
<dbReference type="InterPro" id="IPR014016">
    <property type="entry name" value="UvrD-like_ATP-bd"/>
</dbReference>
<dbReference type="GO" id="GO:0016887">
    <property type="term" value="F:ATP hydrolysis activity"/>
    <property type="evidence" value="ECO:0007669"/>
    <property type="project" value="RHEA"/>
</dbReference>
<dbReference type="InterPro" id="IPR000212">
    <property type="entry name" value="DNA_helicase_UvrD/REP"/>
</dbReference>
<keyword evidence="16" id="KW-1185">Reference proteome</keyword>
<dbReference type="Proteomes" id="UP000001235">
    <property type="component" value="Chromosome"/>
</dbReference>
<evidence type="ECO:0000313" key="15">
    <source>
        <dbReference type="EMBL" id="ADL54946.1"/>
    </source>
</evidence>
<evidence type="ECO:0000256" key="9">
    <source>
        <dbReference type="ARBA" id="ARBA00034808"/>
    </source>
</evidence>
<dbReference type="EC" id="5.6.2.4" evidence="9"/>
<evidence type="ECO:0000256" key="5">
    <source>
        <dbReference type="ARBA" id="ARBA00022840"/>
    </source>
</evidence>
<keyword evidence="2 12" id="KW-0547">Nucleotide-binding</keyword>
<evidence type="ECO:0000256" key="4">
    <source>
        <dbReference type="ARBA" id="ARBA00022806"/>
    </source>
</evidence>
<dbReference type="GO" id="GO:0043138">
    <property type="term" value="F:3'-5' DNA helicase activity"/>
    <property type="evidence" value="ECO:0007669"/>
    <property type="project" value="UniProtKB-EC"/>
</dbReference>
<comment type="catalytic activity">
    <reaction evidence="8">
        <text>Couples ATP hydrolysis with the unwinding of duplex DNA by translocating in the 3'-5' direction.</text>
        <dbReference type="EC" id="5.6.2.4"/>
    </reaction>
</comment>
<evidence type="ECO:0000256" key="11">
    <source>
        <dbReference type="ARBA" id="ARBA00048988"/>
    </source>
</evidence>
<dbReference type="Gene3D" id="3.40.50.300">
    <property type="entry name" value="P-loop containing nucleotide triphosphate hydrolases"/>
    <property type="match status" value="2"/>
</dbReference>
<evidence type="ECO:0000313" key="16">
    <source>
        <dbReference type="Proteomes" id="UP000001235"/>
    </source>
</evidence>
<organism evidence="15 16">
    <name type="scientific">Gallionella capsiferriformans (strain ES-2)</name>
    <name type="common">Gallionella ferruginea capsiferriformans (strain ES-2)</name>
    <dbReference type="NCBI Taxonomy" id="395494"/>
    <lineage>
        <taxon>Bacteria</taxon>
        <taxon>Pseudomonadati</taxon>
        <taxon>Pseudomonadota</taxon>
        <taxon>Betaproteobacteria</taxon>
        <taxon>Nitrosomonadales</taxon>
        <taxon>Gallionellaceae</taxon>
        <taxon>Gallionella</taxon>
    </lineage>
</organism>
<feature type="domain" description="UvrD-like helicase ATP-binding" evidence="13">
    <location>
        <begin position="1"/>
        <end position="259"/>
    </location>
</feature>
<dbReference type="Gene3D" id="1.10.486.10">
    <property type="entry name" value="PCRA, domain 4"/>
    <property type="match status" value="1"/>
</dbReference>
<feature type="domain" description="UvrD-like helicase C-terminal" evidence="14">
    <location>
        <begin position="260"/>
        <end position="504"/>
    </location>
</feature>
<dbReference type="Pfam" id="PF13361">
    <property type="entry name" value="UvrD_C"/>
    <property type="match status" value="2"/>
</dbReference>
<keyword evidence="6" id="KW-0238">DNA-binding</keyword>
<feature type="binding site" evidence="12">
    <location>
        <begin position="21"/>
        <end position="28"/>
    </location>
    <ligand>
        <name>ATP</name>
        <dbReference type="ChEBI" id="CHEBI:30616"/>
    </ligand>
</feature>
<dbReference type="Pfam" id="PF00580">
    <property type="entry name" value="UvrD-helicase"/>
    <property type="match status" value="1"/>
</dbReference>
<dbReference type="GO" id="GO:0003677">
    <property type="term" value="F:DNA binding"/>
    <property type="evidence" value="ECO:0007669"/>
    <property type="project" value="UniProtKB-KW"/>
</dbReference>
<dbReference type="eggNOG" id="COG0210">
    <property type="taxonomic scope" value="Bacteria"/>
</dbReference>
<dbReference type="KEGG" id="gca:Galf_0914"/>
<reference evidence="15 16" key="1">
    <citation type="submission" date="2010-08" db="EMBL/GenBank/DDBJ databases">
        <title>Complete sequence of Gallionella capsiferriformans ES-2.</title>
        <authorList>
            <consortium name="US DOE Joint Genome Institute"/>
            <person name="Lucas S."/>
            <person name="Copeland A."/>
            <person name="Lapidus A."/>
            <person name="Cheng J.-F."/>
            <person name="Bruce D."/>
            <person name="Goodwin L."/>
            <person name="Pitluck S."/>
            <person name="Chertkov O."/>
            <person name="Davenport K.W."/>
            <person name="Detter J.C."/>
            <person name="Han C."/>
            <person name="Tapia R."/>
            <person name="Land M."/>
            <person name="Hauser L."/>
            <person name="Chang Y.-J."/>
            <person name="Jeffries C."/>
            <person name="Kyrpides N."/>
            <person name="Ivanova N."/>
            <person name="Mikhailova N."/>
            <person name="Shelobolina E.S."/>
            <person name="Picardal F."/>
            <person name="Roden E."/>
            <person name="Emerson D."/>
            <person name="Woyke T."/>
        </authorList>
    </citation>
    <scope>NUCLEOTIDE SEQUENCE [LARGE SCALE GENOMIC DNA]</scope>
    <source>
        <strain evidence="15 16">ES-2</strain>
    </source>
</reference>
<dbReference type="RefSeq" id="WP_013292887.1">
    <property type="nucleotide sequence ID" value="NC_014394.1"/>
</dbReference>
<dbReference type="PROSITE" id="PS51217">
    <property type="entry name" value="UVRD_HELICASE_CTER"/>
    <property type="match status" value="1"/>
</dbReference>
<keyword evidence="5 12" id="KW-0067">ATP-binding</keyword>
<dbReference type="AlphaFoldDB" id="D9SEH0"/>
<evidence type="ECO:0000256" key="7">
    <source>
        <dbReference type="ARBA" id="ARBA00023235"/>
    </source>
</evidence>
<evidence type="ECO:0000256" key="12">
    <source>
        <dbReference type="PROSITE-ProRule" id="PRU00560"/>
    </source>
</evidence>
<evidence type="ECO:0000256" key="2">
    <source>
        <dbReference type="ARBA" id="ARBA00022741"/>
    </source>
</evidence>
<evidence type="ECO:0000259" key="14">
    <source>
        <dbReference type="PROSITE" id="PS51217"/>
    </source>
</evidence>
<keyword evidence="3 12" id="KW-0378">Hydrolase</keyword>
<accession>D9SEH0</accession>
<dbReference type="PANTHER" id="PTHR11070">
    <property type="entry name" value="UVRD / RECB / PCRA DNA HELICASE FAMILY MEMBER"/>
    <property type="match status" value="1"/>
</dbReference>
<dbReference type="SUPFAM" id="SSF52540">
    <property type="entry name" value="P-loop containing nucleoside triphosphate hydrolases"/>
    <property type="match status" value="1"/>
</dbReference>
<evidence type="ECO:0000256" key="10">
    <source>
        <dbReference type="ARBA" id="ARBA00034923"/>
    </source>
</evidence>
<name>D9SEH0_GALCS</name>
<comment type="catalytic activity">
    <reaction evidence="11">
        <text>ATP + H2O = ADP + phosphate + H(+)</text>
        <dbReference type="Rhea" id="RHEA:13065"/>
        <dbReference type="ChEBI" id="CHEBI:15377"/>
        <dbReference type="ChEBI" id="CHEBI:15378"/>
        <dbReference type="ChEBI" id="CHEBI:30616"/>
        <dbReference type="ChEBI" id="CHEBI:43474"/>
        <dbReference type="ChEBI" id="CHEBI:456216"/>
        <dbReference type="EC" id="5.6.2.4"/>
    </reaction>
</comment>
<dbReference type="EMBL" id="CP002159">
    <property type="protein sequence ID" value="ADL54946.1"/>
    <property type="molecule type" value="Genomic_DNA"/>
</dbReference>
<dbReference type="PROSITE" id="PS51198">
    <property type="entry name" value="UVRD_HELICASE_ATP_BIND"/>
    <property type="match status" value="1"/>
</dbReference>
<proteinExistence type="inferred from homology"/>
<comment type="similarity">
    <text evidence="1">Belongs to the helicase family. UvrD subfamily.</text>
</comment>
<keyword evidence="7" id="KW-0413">Isomerase</keyword>
<evidence type="ECO:0000256" key="6">
    <source>
        <dbReference type="ARBA" id="ARBA00023125"/>
    </source>
</evidence>
<dbReference type="PANTHER" id="PTHR11070:SF2">
    <property type="entry name" value="ATP-DEPENDENT DNA HELICASE SRS2"/>
    <property type="match status" value="1"/>
</dbReference>
<gene>
    <name evidence="15" type="ordered locus">Galf_0914</name>
</gene>
<protein>
    <recommendedName>
        <fullName evidence="9">DNA 3'-5' helicase</fullName>
        <ecNumber evidence="9">5.6.2.4</ecNumber>
    </recommendedName>
    <alternativeName>
        <fullName evidence="10">DNA 3'-5' helicase II</fullName>
    </alternativeName>
</protein>
<dbReference type="CDD" id="cd17932">
    <property type="entry name" value="DEXQc_UvrD"/>
    <property type="match status" value="1"/>
</dbReference>
<sequence>MQLNQQQARAVNALGHCSVLACPGSGKTRVLSMRAARLLSENKTGRLCAVTFTRDAAAELKSRILHLCGEREAKRLAVGTFHSVALSQIRRVSHLSGMKLLSDGERMGLLRRCYSQYKCDVPFDKVLSAIDRAKSRLGQTIFSDPGIEDVFNAYQHLLATEHGMDFADILLTVVNGFRDESIKPLAVRWLLADEFQDADEVQAQWVIEHGMAGIEVTIVGDDDQSLYSFRNALGYAGMLRVSQTLVAQEITLPINYRCAPNILAHAARLIANNPNRANKAIESARDASGIVKTHRAADRSDEASLVVEAIKKSAGQCWAILARTNSLLEVVEAELLASGIDYTLSGGKSVWDGVTGSALVGLLKSIQSDGWTGMANALAVCGIKSELLNLHHDNKSCGQILESILIHAPENDVRTRKTIESARRGYAEWRRQIADGNTTLAIYAAANWLAQHVKQDRGNLVKKLANIIARLKGALAQRLNTLSRTTDRTNATGVVLSTLHGSKGLEFDSVWIIGAENGNLPHPDSTEEEERRLFYVGITRARNRLEISSSIEDGLDSRFIIEAGF</sequence>
<dbReference type="GO" id="GO:0005524">
    <property type="term" value="F:ATP binding"/>
    <property type="evidence" value="ECO:0007669"/>
    <property type="project" value="UniProtKB-UniRule"/>
</dbReference>
<evidence type="ECO:0000256" key="3">
    <source>
        <dbReference type="ARBA" id="ARBA00022801"/>
    </source>
</evidence>
<dbReference type="InterPro" id="IPR027417">
    <property type="entry name" value="P-loop_NTPase"/>
</dbReference>
<dbReference type="Gene3D" id="1.10.10.160">
    <property type="match status" value="1"/>
</dbReference>
<evidence type="ECO:0000256" key="1">
    <source>
        <dbReference type="ARBA" id="ARBA00009922"/>
    </source>
</evidence>
<dbReference type="STRING" id="395494.Galf_0914"/>
<dbReference type="InterPro" id="IPR014017">
    <property type="entry name" value="DNA_helicase_UvrD-like_C"/>
</dbReference>
<dbReference type="InterPro" id="IPR013986">
    <property type="entry name" value="DExx_box_DNA_helicase_dom_sf"/>
</dbReference>